<evidence type="ECO:0000256" key="2">
    <source>
        <dbReference type="ARBA" id="ARBA00022801"/>
    </source>
</evidence>
<sequence length="516" mass="59183">MYSLSLEPLFEAKRKQRVMKAMILAKSIEMMANAGLTYEQLNAFSDLYHSDPKNLLAQTTCCQIALVDALVDRKKRFTSSHMFNTKLSIEGKATNQKSSGRCWIFAMLNCMRLPLMKSLKVSELELSQNYLFYWDKIERCHYFLTSMIDLAKKQEPLQGRLAQFLLKDLIIDGGRQWDMLVNLVKKYGVVPKSVYPESSNSEGTVNMNKLLRAKLRGYAQEIYEFINDGKRSDDELYQRELEMMSSIYHIVTTCLGTPPTTFEYEYYDSSKEYHKIGPITPLAFYEKHVKPVYNVDEKVCLVHDPRASHPYNKLYTVEYLGNIVGSRETLYNNQEISVLKKAAYDSIKADEAKFGIMDLSILNTELFFNSTWPCQNKASRLEYGESLMTHAMVFTGVHVEKSLSLNTNQTAGQQQQQTPKPSNDSNHVSSDEQGTLNNNELARNNSDNLVCVKWRVENSHGDDKGDKGYLIMSDDWFNEYLYEVVVDKKHLSKSVLTVLDQEPIRLVAWDPMGALA</sequence>
<evidence type="ECO:0000256" key="1">
    <source>
        <dbReference type="ARBA" id="ARBA00022670"/>
    </source>
</evidence>
<feature type="active site" evidence="5">
    <location>
        <position position="458"/>
    </location>
</feature>
<keyword evidence="4" id="KW-0963">Cytoplasm</keyword>
<comment type="caution">
    <text evidence="7">The sequence shown here is derived from an EMBL/GenBank/DDBJ whole genome shotgun (WGS) entry which is preliminary data.</text>
</comment>
<evidence type="ECO:0000256" key="4">
    <source>
        <dbReference type="PIRNR" id="PIRNR005700"/>
    </source>
</evidence>
<dbReference type="AlphaFoldDB" id="A0A8S2CNM3"/>
<dbReference type="EMBL" id="CAJNOK010000540">
    <property type="protein sequence ID" value="CAF0760004.1"/>
    <property type="molecule type" value="Genomic_DNA"/>
</dbReference>
<dbReference type="EC" id="3.4.22.40" evidence="4"/>
<dbReference type="Pfam" id="PF03051">
    <property type="entry name" value="Peptidase_C1_2"/>
    <property type="match status" value="2"/>
</dbReference>
<dbReference type="CDD" id="cd00585">
    <property type="entry name" value="Peptidase_C1B"/>
    <property type="match status" value="1"/>
</dbReference>
<comment type="catalytic activity">
    <reaction evidence="4">
        <text>Inactivates bleomycin B2 (a cytotoxic glycometallopeptide) by hydrolysis of a carboxyamide bond of beta-aminoalanine, but also shows general aminopeptidase activity. The specificity varies somewhat with source, but amino acid arylamides of Met, Leu and Ala are preferred.</text>
        <dbReference type="EC" id="3.4.22.40"/>
    </reaction>
</comment>
<comment type="subcellular location">
    <subcellularLocation>
        <location evidence="4">Cytoplasm</location>
    </subcellularLocation>
</comment>
<dbReference type="Proteomes" id="UP000682733">
    <property type="component" value="Unassembled WGS sequence"/>
</dbReference>
<dbReference type="Proteomes" id="UP000677228">
    <property type="component" value="Unassembled WGS sequence"/>
</dbReference>
<evidence type="ECO:0000313" key="8">
    <source>
        <dbReference type="EMBL" id="CAF3539722.1"/>
    </source>
</evidence>
<name>A0A8S2CNM3_9BILA</name>
<dbReference type="PIRSF" id="PIRSF005700">
    <property type="entry name" value="PepC"/>
    <property type="match status" value="1"/>
</dbReference>
<dbReference type="GO" id="GO:0004197">
    <property type="term" value="F:cysteine-type endopeptidase activity"/>
    <property type="evidence" value="ECO:0007669"/>
    <property type="project" value="UniProtKB-EC"/>
</dbReference>
<dbReference type="PANTHER" id="PTHR10363:SF2">
    <property type="entry name" value="BLEOMYCIN HYDROLASE"/>
    <property type="match status" value="1"/>
</dbReference>
<keyword evidence="2 4" id="KW-0378">Hydrolase</keyword>
<dbReference type="Gene3D" id="3.90.70.10">
    <property type="entry name" value="Cysteine proteinases"/>
    <property type="match status" value="1"/>
</dbReference>
<dbReference type="GO" id="GO:0070005">
    <property type="term" value="F:cysteine-type aminopeptidase activity"/>
    <property type="evidence" value="ECO:0007669"/>
    <property type="project" value="InterPro"/>
</dbReference>
<evidence type="ECO:0000256" key="3">
    <source>
        <dbReference type="ARBA" id="ARBA00022807"/>
    </source>
</evidence>
<protein>
    <recommendedName>
        <fullName evidence="4">Bleomycin hydrolase</fullName>
        <ecNumber evidence="4">3.4.22.40</ecNumber>
    </recommendedName>
</protein>
<dbReference type="InterPro" id="IPR038765">
    <property type="entry name" value="Papain-like_cys_pep_sf"/>
</dbReference>
<dbReference type="GO" id="GO:0009636">
    <property type="term" value="P:response to toxic substance"/>
    <property type="evidence" value="ECO:0007669"/>
    <property type="project" value="TreeGrafter"/>
</dbReference>
<evidence type="ECO:0000313" key="7">
    <source>
        <dbReference type="EMBL" id="CAF0760004.1"/>
    </source>
</evidence>
<proteinExistence type="inferred from homology"/>
<accession>A0A8S2CNM3</accession>
<dbReference type="InterPro" id="IPR004134">
    <property type="entry name" value="Peptidase_C1B"/>
</dbReference>
<dbReference type="GO" id="GO:0005737">
    <property type="term" value="C:cytoplasm"/>
    <property type="evidence" value="ECO:0007669"/>
    <property type="project" value="UniProtKB-SubCell"/>
</dbReference>
<dbReference type="SUPFAM" id="SSF54001">
    <property type="entry name" value="Cysteine proteinases"/>
    <property type="match status" value="1"/>
</dbReference>
<feature type="active site" evidence="5">
    <location>
        <position position="102"/>
    </location>
</feature>
<dbReference type="GO" id="GO:0043418">
    <property type="term" value="P:homocysteine catabolic process"/>
    <property type="evidence" value="ECO:0007669"/>
    <property type="project" value="TreeGrafter"/>
</dbReference>
<keyword evidence="1 4" id="KW-0645">Protease</keyword>
<evidence type="ECO:0000256" key="6">
    <source>
        <dbReference type="SAM" id="MobiDB-lite"/>
    </source>
</evidence>
<evidence type="ECO:0000256" key="5">
    <source>
        <dbReference type="PIRSR" id="PIRSR005700-1"/>
    </source>
</evidence>
<dbReference type="GO" id="GO:0006508">
    <property type="term" value="P:proteolysis"/>
    <property type="evidence" value="ECO:0007669"/>
    <property type="project" value="UniProtKB-KW"/>
</dbReference>
<reference evidence="7" key="1">
    <citation type="submission" date="2021-02" db="EMBL/GenBank/DDBJ databases">
        <authorList>
            <person name="Nowell W R."/>
        </authorList>
    </citation>
    <scope>NUCLEOTIDE SEQUENCE</scope>
</reference>
<feature type="active site" evidence="5">
    <location>
        <position position="390"/>
    </location>
</feature>
<dbReference type="EMBL" id="CAJOBA010000540">
    <property type="protein sequence ID" value="CAF3539722.1"/>
    <property type="molecule type" value="Genomic_DNA"/>
</dbReference>
<comment type="similarity">
    <text evidence="4">Belongs to the peptidase C1 family.</text>
</comment>
<organism evidence="7 9">
    <name type="scientific">Didymodactylos carnosus</name>
    <dbReference type="NCBI Taxonomy" id="1234261"/>
    <lineage>
        <taxon>Eukaryota</taxon>
        <taxon>Metazoa</taxon>
        <taxon>Spiralia</taxon>
        <taxon>Gnathifera</taxon>
        <taxon>Rotifera</taxon>
        <taxon>Eurotatoria</taxon>
        <taxon>Bdelloidea</taxon>
        <taxon>Philodinida</taxon>
        <taxon>Philodinidae</taxon>
        <taxon>Didymodactylos</taxon>
    </lineage>
</organism>
<keyword evidence="3 4" id="KW-0788">Thiol protease</keyword>
<dbReference type="PANTHER" id="PTHR10363">
    <property type="entry name" value="BLEOMYCIN HYDROLASE"/>
    <property type="match status" value="1"/>
</dbReference>
<feature type="region of interest" description="Disordered" evidence="6">
    <location>
        <begin position="407"/>
        <end position="441"/>
    </location>
</feature>
<gene>
    <name evidence="7" type="ORF">OVA965_LOCUS2498</name>
    <name evidence="8" type="ORF">TMI583_LOCUS2498</name>
</gene>
<evidence type="ECO:0000313" key="9">
    <source>
        <dbReference type="Proteomes" id="UP000677228"/>
    </source>
</evidence>